<dbReference type="InterPro" id="IPR004843">
    <property type="entry name" value="Calcineurin-like_PHP"/>
</dbReference>
<dbReference type="EMBL" id="JSZA02000025">
    <property type="protein sequence ID" value="TGO03319.1"/>
    <property type="molecule type" value="Genomic_DNA"/>
</dbReference>
<dbReference type="AlphaFoldDB" id="A0A4E0QQT6"/>
<dbReference type="InterPro" id="IPR029052">
    <property type="entry name" value="Metallo-depent_PP-like"/>
</dbReference>
<sequence length="288" mass="33246">MKIAVFADLHGRIFLCLKLVERLQREKNIKVDLILQCGDVGIFPNLLDKATLQHARRDPTELGFHRYFIKPQPQLERLFKKLACDLVCVRGNHEDHEFLNQLEAQTQAPRFAVDCYQHLFICKTGELQTFQVGDACINIVGIGRIGLPAHKNPGANQKYIQASEKVALEKLKKNSKVSQEGIDILISHDSPRDFEEKGFGMPEINDFLMLHKPLFHFYGHTNTAFHLQYFENKVTQTCKIAELTWGKGAVLPEGCLVLIDWQNMFDNKIEVINDSWLKEYTRYGWEYL</sequence>
<dbReference type="GO" id="GO:0016787">
    <property type="term" value="F:hydrolase activity"/>
    <property type="evidence" value="ECO:0007669"/>
    <property type="project" value="InterPro"/>
</dbReference>
<accession>A0A4E0QQT6</accession>
<organism evidence="2 3">
    <name type="scientific">Candidatus Thiomargarita nelsonii</name>
    <dbReference type="NCBI Taxonomy" id="1003181"/>
    <lineage>
        <taxon>Bacteria</taxon>
        <taxon>Pseudomonadati</taxon>
        <taxon>Pseudomonadota</taxon>
        <taxon>Gammaproteobacteria</taxon>
        <taxon>Thiotrichales</taxon>
        <taxon>Thiotrichaceae</taxon>
        <taxon>Thiomargarita</taxon>
    </lineage>
</organism>
<name>A0A4E0QQT6_9GAMM</name>
<evidence type="ECO:0000259" key="1">
    <source>
        <dbReference type="Pfam" id="PF00149"/>
    </source>
</evidence>
<dbReference type="Proteomes" id="UP000030428">
    <property type="component" value="Unassembled WGS sequence"/>
</dbReference>
<gene>
    <name evidence="2" type="ORF">PN36_08510</name>
</gene>
<feature type="domain" description="Calcineurin-like phosphoesterase" evidence="1">
    <location>
        <begin position="1"/>
        <end position="221"/>
    </location>
</feature>
<keyword evidence="3" id="KW-1185">Reference proteome</keyword>
<evidence type="ECO:0000313" key="3">
    <source>
        <dbReference type="Proteomes" id="UP000030428"/>
    </source>
</evidence>
<proteinExistence type="predicted"/>
<protein>
    <recommendedName>
        <fullName evidence="1">Calcineurin-like phosphoesterase domain-containing protein</fullName>
    </recommendedName>
</protein>
<comment type="caution">
    <text evidence="2">The sequence shown here is derived from an EMBL/GenBank/DDBJ whole genome shotgun (WGS) entry which is preliminary data.</text>
</comment>
<dbReference type="Pfam" id="PF00149">
    <property type="entry name" value="Metallophos"/>
    <property type="match status" value="1"/>
</dbReference>
<dbReference type="Gene3D" id="3.60.21.10">
    <property type="match status" value="1"/>
</dbReference>
<reference evidence="2 3" key="1">
    <citation type="journal article" date="2016" name="Front. Microbiol.">
        <title>Single-Cell (Meta-)Genomics of a Dimorphic Candidatus Thiomargarita nelsonii Reveals Genomic Plasticity.</title>
        <authorList>
            <person name="Flood B.E."/>
            <person name="Fliss P."/>
            <person name="Jones D.S."/>
            <person name="Dick G.J."/>
            <person name="Jain S."/>
            <person name="Kaster A.K."/>
            <person name="Winkel M."/>
            <person name="Mussmann M."/>
            <person name="Bailey J."/>
        </authorList>
    </citation>
    <scope>NUCLEOTIDE SEQUENCE [LARGE SCALE GENOMIC DNA]</scope>
    <source>
        <strain evidence="2">Hydrate Ridge</strain>
    </source>
</reference>
<evidence type="ECO:0000313" key="2">
    <source>
        <dbReference type="EMBL" id="TGO03319.1"/>
    </source>
</evidence>
<dbReference type="SUPFAM" id="SSF56300">
    <property type="entry name" value="Metallo-dependent phosphatases"/>
    <property type="match status" value="1"/>
</dbReference>